<gene>
    <name evidence="1" type="ORF">SAMN05443248_3519</name>
</gene>
<reference evidence="1 2" key="1">
    <citation type="submission" date="2016-11" db="EMBL/GenBank/DDBJ databases">
        <authorList>
            <person name="Jaros S."/>
            <person name="Januszkiewicz K."/>
            <person name="Wedrychowicz H."/>
        </authorList>
    </citation>
    <scope>NUCLEOTIDE SEQUENCE [LARGE SCALE GENOMIC DNA]</scope>
    <source>
        <strain evidence="1 2">GAS138</strain>
    </source>
</reference>
<dbReference type="AlphaFoldDB" id="A0A1M5PVT6"/>
<evidence type="ECO:0000313" key="2">
    <source>
        <dbReference type="Proteomes" id="UP000189796"/>
    </source>
</evidence>
<evidence type="ECO:0008006" key="3">
    <source>
        <dbReference type="Google" id="ProtNLM"/>
    </source>
</evidence>
<evidence type="ECO:0000313" key="1">
    <source>
        <dbReference type="EMBL" id="SHH05539.1"/>
    </source>
</evidence>
<dbReference type="EMBL" id="LT670817">
    <property type="protein sequence ID" value="SHH05539.1"/>
    <property type="molecule type" value="Genomic_DNA"/>
</dbReference>
<name>A0A1M5PVT6_9BRAD</name>
<dbReference type="RefSeq" id="WP_079602501.1">
    <property type="nucleotide sequence ID" value="NZ_LT670817.1"/>
</dbReference>
<dbReference type="OrthoDB" id="8481811at2"/>
<accession>A0A1M5PVT6</accession>
<protein>
    <recommendedName>
        <fullName evidence="3">IrrE N-terminal-like domain-containing protein</fullName>
    </recommendedName>
</protein>
<organism evidence="1 2">
    <name type="scientific">Bradyrhizobium erythrophlei</name>
    <dbReference type="NCBI Taxonomy" id="1437360"/>
    <lineage>
        <taxon>Bacteria</taxon>
        <taxon>Pseudomonadati</taxon>
        <taxon>Pseudomonadota</taxon>
        <taxon>Alphaproteobacteria</taxon>
        <taxon>Hyphomicrobiales</taxon>
        <taxon>Nitrobacteraceae</taxon>
        <taxon>Bradyrhizobium</taxon>
    </lineage>
</organism>
<proteinExistence type="predicted"/>
<sequence>MNKSRRKLPDRTLLPSTIKIGVFEYQLQHWDPEEADEKECLGLCDRFNFIIYVRTDLPDSAFAETLEHEINHACWHAAALKSRAAEETVVNRLTPVLIMARRDNREIYSWIDRAIAQKE</sequence>
<dbReference type="Proteomes" id="UP000189796">
    <property type="component" value="Chromosome I"/>
</dbReference>